<dbReference type="PANTHER" id="PTHR13338:SF4">
    <property type="entry name" value="NADH DEHYDROGENASE [UBIQUINONE] 1 ALPHA SUBCOMPLEX ASSEMBLY FACTOR 4"/>
    <property type="match status" value="1"/>
</dbReference>
<dbReference type="InterPro" id="IPR036514">
    <property type="entry name" value="SGNH_hydro_sf"/>
</dbReference>
<dbReference type="Gene3D" id="3.40.50.1110">
    <property type="entry name" value="SGNH hydrolase"/>
    <property type="match status" value="1"/>
</dbReference>
<protein>
    <recommendedName>
        <fullName evidence="5">Reverse transcriptase domain-containing protein</fullName>
    </recommendedName>
</protein>
<dbReference type="InterPro" id="IPR043502">
    <property type="entry name" value="DNA/RNA_pol_sf"/>
</dbReference>
<dbReference type="EMBL" id="JARBHB010000002">
    <property type="protein sequence ID" value="KAJ8894684.1"/>
    <property type="molecule type" value="Genomic_DNA"/>
</dbReference>
<reference evidence="3 4" key="1">
    <citation type="submission" date="2023-02" db="EMBL/GenBank/DDBJ databases">
        <title>LHISI_Scaffold_Assembly.</title>
        <authorList>
            <person name="Stuart O.P."/>
            <person name="Cleave R."/>
            <person name="Magrath M.J.L."/>
            <person name="Mikheyev A.S."/>
        </authorList>
    </citation>
    <scope>NUCLEOTIDE SEQUENCE [LARGE SCALE GENOMIC DNA]</scope>
    <source>
        <strain evidence="3">Daus_M_001</strain>
        <tissue evidence="3">Leg muscle</tissue>
    </source>
</reference>
<proteinExistence type="predicted"/>
<dbReference type="SUPFAM" id="SSF52266">
    <property type="entry name" value="SGNH hydrolase"/>
    <property type="match status" value="1"/>
</dbReference>
<feature type="domain" description="Reverse transcriptase" evidence="1">
    <location>
        <begin position="574"/>
        <end position="681"/>
    </location>
</feature>
<feature type="domain" description="SGNH hydrolase-type esterase" evidence="2">
    <location>
        <begin position="2"/>
        <end position="95"/>
    </location>
</feature>
<keyword evidence="4" id="KW-1185">Reference proteome</keyword>
<evidence type="ECO:0000313" key="3">
    <source>
        <dbReference type="EMBL" id="KAJ8894684.1"/>
    </source>
</evidence>
<organism evidence="3 4">
    <name type="scientific">Dryococelus australis</name>
    <dbReference type="NCBI Taxonomy" id="614101"/>
    <lineage>
        <taxon>Eukaryota</taxon>
        <taxon>Metazoa</taxon>
        <taxon>Ecdysozoa</taxon>
        <taxon>Arthropoda</taxon>
        <taxon>Hexapoda</taxon>
        <taxon>Insecta</taxon>
        <taxon>Pterygota</taxon>
        <taxon>Neoptera</taxon>
        <taxon>Polyneoptera</taxon>
        <taxon>Phasmatodea</taxon>
        <taxon>Verophasmatodea</taxon>
        <taxon>Anareolatae</taxon>
        <taxon>Phasmatidae</taxon>
        <taxon>Eurycanthinae</taxon>
        <taxon>Dryococelus</taxon>
    </lineage>
</organism>
<evidence type="ECO:0000313" key="4">
    <source>
        <dbReference type="Proteomes" id="UP001159363"/>
    </source>
</evidence>
<evidence type="ECO:0000259" key="2">
    <source>
        <dbReference type="Pfam" id="PF13472"/>
    </source>
</evidence>
<dbReference type="PANTHER" id="PTHR13338">
    <property type="entry name" value="UPF0240 PROTEIN"/>
    <property type="match status" value="1"/>
</dbReference>
<accession>A0ABQ9IEL7</accession>
<sequence length="1110" mass="126694">MGGNDLARRKVGQEVEWDLRRLLRKVREKFPGARAVVSGVLVRIGVSYRKAVAASEVYERVCRDSGATFIDSRKWVGWESVRRDQVHLTEQGKRILGDLLGREVAGCMEEVERNGEDSIDEAARVEIGGKKRRMVKQSTSVKIMVVNCRSVYNKLEGFWEEVEGYGADIVVAVETWSTEEVLDIECRQDKFTIFRRDRDGRGGGIMAIKMIKERVDRLKDRQRVVVAGDLNMSGVKWAEGAEGMGSMMQRMAAQLVNRGLVQVVETPTRWNEEGIGSVLDVVLVRPRNAVVGAIVLDGISDHHIQGCGNWDWQDEGRAYGRKVGVAVWERRQEGAEIFLRNRFKKWSMEEDVDGLWREFRGLMEVMLEKFVPMKRLWTGEVPPYYVQEILKMKRKCRKLHAKWRNEGMIRSKEMMKQMGRELERKIKPAKNVFLGNMVEEGKGKKWGKLFRCCKDSTCRRLRQRRIGIRGRRNRVWQVFSKFWMREWEIEKVIRGLKSSNAGGPDGIGNTALKFGDRELVKYLEMLFKKSLGEGKLPQDWKDAMVVPIHKQGEDRGRPGIYRPLAGLLEDLGQVVDEEKQVDACFIDFEKAFDKVPHGTLMRKVEALILDRRVVELIEDFLRGRRQRVKVGEAISEEDDVTSGVPQGSVLGPSLFTIMVNGMGLGIKGKIRLLAENCVLYAEVGGDGNLQVDIDKIWKKVISKVMYRWEGHEIEEAAEYKYLGIVLQGDLWWKKTGREGGCKGKKGSGYAGEGAEWSQLRSEGEGSWHNGMANVRICCSSMGSVCGGGGARAGEGQQDGSLKDRRKVEQLVRMYRLVNEEGIWGRPHCKLSKGVFRGRGNNSEKLQRECRTKQSRQSMLVREWNVFSEELVFVRGVGTFRKGVEKELRKMNRFNVENRAQKVITRTKPKPAPKHKSTLKEFEKMKQELSNLPEAVFERDSVLHNKLKEVYVLSADPNTQETGSSRLLPQERRAVEVAEFGFAEPSVIPRGRCSLQQALKFICDHQEDPVRFKPEVIAHEYKLQPATVVPRYPKFAASKNESLTGVNKVCSFNLRQLAVYCQVSISNSREMKALGRQQCKACFQPQEIYNNLCLFPQQLIMESRIVEQLPT</sequence>
<dbReference type="InterPro" id="IPR013830">
    <property type="entry name" value="SGNH_hydro"/>
</dbReference>
<name>A0ABQ9IEL7_9NEOP</name>
<dbReference type="Pfam" id="PF00078">
    <property type="entry name" value="RVT_1"/>
    <property type="match status" value="1"/>
</dbReference>
<dbReference type="Proteomes" id="UP001159363">
    <property type="component" value="Chromosome 2"/>
</dbReference>
<dbReference type="InterPro" id="IPR000477">
    <property type="entry name" value="RT_dom"/>
</dbReference>
<gene>
    <name evidence="3" type="ORF">PR048_007349</name>
</gene>
<dbReference type="InterPro" id="IPR009622">
    <property type="entry name" value="NDUFAF4"/>
</dbReference>
<dbReference type="Pfam" id="PF13472">
    <property type="entry name" value="Lipase_GDSL_2"/>
    <property type="match status" value="1"/>
</dbReference>
<dbReference type="SUPFAM" id="SSF56672">
    <property type="entry name" value="DNA/RNA polymerases"/>
    <property type="match status" value="1"/>
</dbReference>
<evidence type="ECO:0000259" key="1">
    <source>
        <dbReference type="Pfam" id="PF00078"/>
    </source>
</evidence>
<evidence type="ECO:0008006" key="5">
    <source>
        <dbReference type="Google" id="ProtNLM"/>
    </source>
</evidence>
<comment type="caution">
    <text evidence="3">The sequence shown here is derived from an EMBL/GenBank/DDBJ whole genome shotgun (WGS) entry which is preliminary data.</text>
</comment>
<dbReference type="Pfam" id="PF06784">
    <property type="entry name" value="UPF0240"/>
    <property type="match status" value="1"/>
</dbReference>
<dbReference type="SUPFAM" id="SSF56219">
    <property type="entry name" value="DNase I-like"/>
    <property type="match status" value="1"/>
</dbReference>
<dbReference type="InterPro" id="IPR036691">
    <property type="entry name" value="Endo/exonu/phosph_ase_sf"/>
</dbReference>